<keyword evidence="3" id="KW-1185">Reference proteome</keyword>
<name>A0A843VTG9_COLES</name>
<feature type="compositionally biased region" description="Low complexity" evidence="1">
    <location>
        <begin position="26"/>
        <end position="42"/>
    </location>
</feature>
<dbReference type="AlphaFoldDB" id="A0A843VTG9"/>
<proteinExistence type="predicted"/>
<gene>
    <name evidence="2" type="ORF">Taro_027155</name>
</gene>
<feature type="compositionally biased region" description="Basic and acidic residues" evidence="1">
    <location>
        <begin position="89"/>
        <end position="102"/>
    </location>
</feature>
<evidence type="ECO:0000256" key="1">
    <source>
        <dbReference type="SAM" id="MobiDB-lite"/>
    </source>
</evidence>
<reference evidence="2" key="1">
    <citation type="submission" date="2017-07" db="EMBL/GenBank/DDBJ databases">
        <title>Taro Niue Genome Assembly and Annotation.</title>
        <authorList>
            <person name="Atibalentja N."/>
            <person name="Keating K."/>
            <person name="Fields C.J."/>
        </authorList>
    </citation>
    <scope>NUCLEOTIDE SEQUENCE</scope>
    <source>
        <strain evidence="2">Niue_2</strain>
        <tissue evidence="2">Leaf</tissue>
    </source>
</reference>
<protein>
    <submittedName>
        <fullName evidence="2">Uncharacterized protein</fullName>
    </submittedName>
</protein>
<evidence type="ECO:0000313" key="2">
    <source>
        <dbReference type="EMBL" id="MQL94499.1"/>
    </source>
</evidence>
<sequence>MPRLHSRLSARSATVAGRPSCRRRTTTSGLRLRPPSKSWPSPRWRRPPSRGSSTKPRLTGSLSTRPGRSSGKTWSSTARPVTRLGSKFVKTEDDGRLPEITHAKPSKPPSGNVDDEPKTLTWMESVSQAFKWDKCPQETRPAPPTKLLELCLQSFYKSRSTLLDSKVDSTSLPSKLLKNKLPVRSTLLDSKVNSTSLLSKFLKNKLPIRSTLAESKVDTSCHPMN</sequence>
<accession>A0A843VTG9</accession>
<dbReference type="Proteomes" id="UP000652761">
    <property type="component" value="Unassembled WGS sequence"/>
</dbReference>
<evidence type="ECO:0000313" key="3">
    <source>
        <dbReference type="Proteomes" id="UP000652761"/>
    </source>
</evidence>
<feature type="region of interest" description="Disordered" evidence="1">
    <location>
        <begin position="1"/>
        <end position="117"/>
    </location>
</feature>
<dbReference type="EMBL" id="NMUH01001684">
    <property type="protein sequence ID" value="MQL94499.1"/>
    <property type="molecule type" value="Genomic_DNA"/>
</dbReference>
<feature type="compositionally biased region" description="Polar residues" evidence="1">
    <location>
        <begin position="54"/>
        <end position="79"/>
    </location>
</feature>
<organism evidence="2 3">
    <name type="scientific">Colocasia esculenta</name>
    <name type="common">Wild taro</name>
    <name type="synonym">Arum esculentum</name>
    <dbReference type="NCBI Taxonomy" id="4460"/>
    <lineage>
        <taxon>Eukaryota</taxon>
        <taxon>Viridiplantae</taxon>
        <taxon>Streptophyta</taxon>
        <taxon>Embryophyta</taxon>
        <taxon>Tracheophyta</taxon>
        <taxon>Spermatophyta</taxon>
        <taxon>Magnoliopsida</taxon>
        <taxon>Liliopsida</taxon>
        <taxon>Araceae</taxon>
        <taxon>Aroideae</taxon>
        <taxon>Colocasieae</taxon>
        <taxon>Colocasia</taxon>
    </lineage>
</organism>
<comment type="caution">
    <text evidence="2">The sequence shown here is derived from an EMBL/GenBank/DDBJ whole genome shotgun (WGS) entry which is preliminary data.</text>
</comment>